<dbReference type="InterPro" id="IPR027485">
    <property type="entry name" value="AMMECR1_N"/>
</dbReference>
<reference evidence="2 3" key="1">
    <citation type="journal article" date="2017" name="Curr. Biol.">
        <title>Genome architecture and evolution of a unichromosomal asexual nematode.</title>
        <authorList>
            <person name="Fradin H."/>
            <person name="Zegar C."/>
            <person name="Gutwein M."/>
            <person name="Lucas J."/>
            <person name="Kovtun M."/>
            <person name="Corcoran D."/>
            <person name="Baugh L.R."/>
            <person name="Kiontke K."/>
            <person name="Gunsalus K."/>
            <person name="Fitch D.H."/>
            <person name="Piano F."/>
        </authorList>
    </citation>
    <scope>NUCLEOTIDE SEQUENCE [LARGE SCALE GENOMIC DNA]</scope>
    <source>
        <strain evidence="2">PF1309</strain>
    </source>
</reference>
<keyword evidence="3" id="KW-1185">Reference proteome</keyword>
<evidence type="ECO:0000313" key="2">
    <source>
        <dbReference type="EMBL" id="PAV86581.1"/>
    </source>
</evidence>
<organism evidence="2 3">
    <name type="scientific">Diploscapter pachys</name>
    <dbReference type="NCBI Taxonomy" id="2018661"/>
    <lineage>
        <taxon>Eukaryota</taxon>
        <taxon>Metazoa</taxon>
        <taxon>Ecdysozoa</taxon>
        <taxon>Nematoda</taxon>
        <taxon>Chromadorea</taxon>
        <taxon>Rhabditida</taxon>
        <taxon>Rhabditina</taxon>
        <taxon>Rhabditomorpha</taxon>
        <taxon>Rhabditoidea</taxon>
        <taxon>Rhabditidae</taxon>
        <taxon>Diploscapter</taxon>
    </lineage>
</organism>
<evidence type="ECO:0000259" key="1">
    <source>
        <dbReference type="PROSITE" id="PS51112"/>
    </source>
</evidence>
<name>A0A2A2LK43_9BILA</name>
<evidence type="ECO:0000313" key="3">
    <source>
        <dbReference type="Proteomes" id="UP000218231"/>
    </source>
</evidence>
<feature type="domain" description="AMMECR1" evidence="1">
    <location>
        <begin position="1"/>
        <end position="201"/>
    </location>
</feature>
<dbReference type="AlphaFoldDB" id="A0A2A2LK43"/>
<protein>
    <recommendedName>
        <fullName evidence="1">AMMECR1 domain-containing protein</fullName>
    </recommendedName>
</protein>
<dbReference type="SUPFAM" id="SSF143447">
    <property type="entry name" value="AMMECR1-like"/>
    <property type="match status" value="1"/>
</dbReference>
<dbReference type="InterPro" id="IPR036071">
    <property type="entry name" value="AMMECR1_dom_sf"/>
</dbReference>
<accession>A0A2A2LK43</accession>
<dbReference type="NCBIfam" id="TIGR00296">
    <property type="entry name" value="TIGR00296 family protein"/>
    <property type="match status" value="1"/>
</dbReference>
<dbReference type="Proteomes" id="UP000218231">
    <property type="component" value="Unassembled WGS sequence"/>
</dbReference>
<dbReference type="EMBL" id="LIAE01006656">
    <property type="protein sequence ID" value="PAV86581.1"/>
    <property type="molecule type" value="Genomic_DNA"/>
</dbReference>
<dbReference type="Pfam" id="PF01871">
    <property type="entry name" value="AMMECR1"/>
    <property type="match status" value="1"/>
</dbReference>
<dbReference type="PANTHER" id="PTHR13016">
    <property type="entry name" value="AMMECR1 HOMOLOG"/>
    <property type="match status" value="1"/>
</dbReference>
<dbReference type="Gene3D" id="3.30.700.20">
    <property type="entry name" value="Hypothetical protein ph0010, domain 1"/>
    <property type="match status" value="1"/>
</dbReference>
<dbReference type="STRING" id="2018661.A0A2A2LK43"/>
<comment type="caution">
    <text evidence="2">The sequence shown here is derived from an EMBL/GenBank/DDBJ whole genome shotgun (WGS) entry which is preliminary data.</text>
</comment>
<proteinExistence type="predicted"/>
<dbReference type="InterPro" id="IPR023473">
    <property type="entry name" value="AMMECR1"/>
</dbReference>
<dbReference type="InterPro" id="IPR002733">
    <property type="entry name" value="AMMECR1_domain"/>
</dbReference>
<dbReference type="OrthoDB" id="24630at2759"/>
<dbReference type="PANTHER" id="PTHR13016:SF0">
    <property type="entry name" value="AMME SYNDROME CANDIDATE GENE 1 PROTEIN"/>
    <property type="match status" value="1"/>
</dbReference>
<gene>
    <name evidence="2" type="ORF">WR25_12984</name>
</gene>
<dbReference type="PROSITE" id="PS51112">
    <property type="entry name" value="AMMECR1"/>
    <property type="match status" value="1"/>
</dbReference>
<sequence>MSQSIQATPDMAVYCFDILHAHANKQKEPPMPTSIPRHIKCPLFVTWKKGNHHHLRGCIGTFSNLSLPQGLREYAVTSAFHDSRFEPISREEISHLHCGVSLLVDFEPARDYLDWVVGIHGIRINFWDGAANRNAVYLPEVAAEQGTKLLPRWNHVETLDNLIQKGGYKGPIDEAFRRAVEVVRFQSSKYNLSYKDYANIKKQQIAVH</sequence>